<dbReference type="InterPro" id="IPR029052">
    <property type="entry name" value="Metallo-depent_PP-like"/>
</dbReference>
<name>Q7WCG9_BORPA</name>
<feature type="domain" description="Calcineurin-like phosphoesterase" evidence="1">
    <location>
        <begin position="16"/>
        <end position="229"/>
    </location>
</feature>
<proteinExistence type="predicted"/>
<dbReference type="InterPro" id="IPR051918">
    <property type="entry name" value="STPP_CPPED1"/>
</dbReference>
<evidence type="ECO:0000259" key="1">
    <source>
        <dbReference type="Pfam" id="PF00149"/>
    </source>
</evidence>
<dbReference type="InterPro" id="IPR004843">
    <property type="entry name" value="Calcineurin-like_PHP"/>
</dbReference>
<protein>
    <recommendedName>
        <fullName evidence="1">Calcineurin-like phosphoesterase domain-containing protein</fullName>
    </recommendedName>
</protein>
<reference evidence="2 3" key="1">
    <citation type="journal article" date="2003" name="Nat. Genet.">
        <title>Comparative analysis of the genome sequences of Bordetella pertussis, Bordetella parapertussis and Bordetella bronchiseptica.</title>
        <authorList>
            <person name="Parkhill J."/>
            <person name="Sebaihia M."/>
            <person name="Preston A."/>
            <person name="Murphy L.D."/>
            <person name="Thomson N.R."/>
            <person name="Harris D.E."/>
            <person name="Holden M.T.G."/>
            <person name="Churcher C.M."/>
            <person name="Bentley S.D."/>
            <person name="Mungall K.L."/>
            <person name="Cerdeno-Tarraga A.-M."/>
            <person name="Temple L."/>
            <person name="James K.D."/>
            <person name="Harris B."/>
            <person name="Quail M.A."/>
            <person name="Achtman M."/>
            <person name="Atkin R."/>
            <person name="Baker S."/>
            <person name="Basham D."/>
            <person name="Bason N."/>
            <person name="Cherevach I."/>
            <person name="Chillingworth T."/>
            <person name="Collins M."/>
            <person name="Cronin A."/>
            <person name="Davis P."/>
            <person name="Doggett J."/>
            <person name="Feltwell T."/>
            <person name="Goble A."/>
            <person name="Hamlin N."/>
            <person name="Hauser H."/>
            <person name="Holroyd S."/>
            <person name="Jagels K."/>
            <person name="Leather S."/>
            <person name="Moule S."/>
            <person name="Norberczak H."/>
            <person name="O'Neil S."/>
            <person name="Ormond D."/>
            <person name="Price C."/>
            <person name="Rabbinowitsch E."/>
            <person name="Rutter S."/>
            <person name="Sanders M."/>
            <person name="Saunders D."/>
            <person name="Seeger K."/>
            <person name="Sharp S."/>
            <person name="Simmonds M."/>
            <person name="Skelton J."/>
            <person name="Squares R."/>
            <person name="Squares S."/>
            <person name="Stevens K."/>
            <person name="Unwin L."/>
            <person name="Whitehead S."/>
            <person name="Barrell B.G."/>
            <person name="Maskell D.J."/>
        </authorList>
    </citation>
    <scope>NUCLEOTIDE SEQUENCE [LARGE SCALE GENOMIC DNA]</scope>
    <source>
        <strain evidence="2 3">12822 / ATCC BAA-587 / NCTC 13253</strain>
    </source>
</reference>
<dbReference type="KEGG" id="bpa:BPP0356"/>
<dbReference type="EMBL" id="BX640424">
    <property type="protein sequence ID" value="CAE35940.1"/>
    <property type="molecule type" value="Genomic_DNA"/>
</dbReference>
<dbReference type="AlphaFoldDB" id="Q7WCG9"/>
<dbReference type="HOGENOM" id="CLU_434559_0_0_4"/>
<sequence length="634" mass="69875">MNLINMSNFTSGRRLLRFAVVADSHLNPVNAGNTSPWQTNHLANPRNEVVVAAINRIAPAFTVHVGDVVHPLPHSTDYDGAADFATTLYRGLQAPFYIAPGNHDIGDKHLPGNPAACISADSCGKYEQHFGAQWQAFTEGNVCFIIINACLLGSGLPQEDAQWQFLQSRLAEEKAAGRRLFLFTHYPPFVTAPDEENHYDNIDHGPRRRLLELTASAGVEALFAGHVHTFFLNRHAGMWSYALPSSTNFRQDYAELFRVEPGEELGRNDLGKFGFFVVDIHEHGHIARFVRTYGSTDPAQGEEIALQVEGDVREHAAGTVAADFRHDWARVEALPYNPPLDAFVRKRVRNDYYILNLWDAGMRGVRLPIHDIADEQAFERVRLLGELGHRCLVFGTAVPDAHLLERLASLGPALEGYEWIGPDSAIAAHAAGQFARRGIRLFVAPVMQPPSSHSQGQYDHNMTSGIALGELDHLARFRPQRADASAPGVVVRIAGDEPVLESVRQAVEQAASHGVAIALHINLANRKSALVNDDDQAQAARVAEAAIAKAAYPDVPMTLDTFMDIDRGYFARHGLVDRRNNPRPAATVLRRLSERLRGHAVRIGAITREPAQSTVRIALGDQTLDVRIGRDISF</sequence>
<dbReference type="Gene3D" id="3.60.21.10">
    <property type="match status" value="1"/>
</dbReference>
<evidence type="ECO:0000313" key="3">
    <source>
        <dbReference type="Proteomes" id="UP000001421"/>
    </source>
</evidence>
<accession>Q7WCG9</accession>
<dbReference type="Pfam" id="PF00149">
    <property type="entry name" value="Metallophos"/>
    <property type="match status" value="1"/>
</dbReference>
<organism evidence="2 3">
    <name type="scientific">Bordetella parapertussis (strain 12822 / ATCC BAA-587 / NCTC 13253)</name>
    <dbReference type="NCBI Taxonomy" id="257311"/>
    <lineage>
        <taxon>Bacteria</taxon>
        <taxon>Pseudomonadati</taxon>
        <taxon>Pseudomonadota</taxon>
        <taxon>Betaproteobacteria</taxon>
        <taxon>Burkholderiales</taxon>
        <taxon>Alcaligenaceae</taxon>
        <taxon>Bordetella</taxon>
    </lineage>
</organism>
<evidence type="ECO:0000313" key="2">
    <source>
        <dbReference type="EMBL" id="CAE35940.1"/>
    </source>
</evidence>
<dbReference type="PANTHER" id="PTHR43143:SF1">
    <property type="entry name" value="SERINE_THREONINE-PROTEIN PHOSPHATASE CPPED1"/>
    <property type="match status" value="1"/>
</dbReference>
<dbReference type="GO" id="GO:0016787">
    <property type="term" value="F:hydrolase activity"/>
    <property type="evidence" value="ECO:0007669"/>
    <property type="project" value="InterPro"/>
</dbReference>
<gene>
    <name evidence="2" type="ordered locus">BPP0356</name>
</gene>
<dbReference type="Proteomes" id="UP000001421">
    <property type="component" value="Chromosome"/>
</dbReference>
<dbReference type="PANTHER" id="PTHR43143">
    <property type="entry name" value="METALLOPHOSPHOESTERASE, CALCINEURIN SUPERFAMILY"/>
    <property type="match status" value="1"/>
</dbReference>
<dbReference type="SUPFAM" id="SSF56300">
    <property type="entry name" value="Metallo-dependent phosphatases"/>
    <property type="match status" value="1"/>
</dbReference>